<dbReference type="Pfam" id="PF07670">
    <property type="entry name" value="Gate"/>
    <property type="match status" value="1"/>
</dbReference>
<dbReference type="GO" id="GO:0005337">
    <property type="term" value="F:nucleoside transmembrane transporter activity"/>
    <property type="evidence" value="ECO:0007669"/>
    <property type="project" value="InterPro"/>
</dbReference>
<dbReference type="Proteomes" id="UP000824112">
    <property type="component" value="Unassembled WGS sequence"/>
</dbReference>
<feature type="transmembrane region" description="Helical" evidence="7">
    <location>
        <begin position="410"/>
        <end position="431"/>
    </location>
</feature>
<feature type="domain" description="Concentrative nucleoside transporter N-terminal" evidence="8">
    <location>
        <begin position="11"/>
        <end position="84"/>
    </location>
</feature>
<feature type="transmembrane region" description="Helical" evidence="7">
    <location>
        <begin position="30"/>
        <end position="52"/>
    </location>
</feature>
<feature type="transmembrane region" description="Helical" evidence="7">
    <location>
        <begin position="6"/>
        <end position="23"/>
    </location>
</feature>
<dbReference type="PANTHER" id="PTHR10590">
    <property type="entry name" value="SODIUM/NUCLEOSIDE COTRANSPORTER"/>
    <property type="match status" value="1"/>
</dbReference>
<dbReference type="InterPro" id="IPR002668">
    <property type="entry name" value="CNT_N_dom"/>
</dbReference>
<sequence>MSIGSLFRGLIGLAVLLAIAVLLSKDRKNIDWRLVGIGLSLQIVIALSILYLPAVESFFLLLGKVFVKVMDFSKAGASFLFGSLVDSQKFGSIFAFQVLPTLVFFSALTSLLYYLRVIQTLVAGMAWCLKKIFGISGAEGLSVSGSVFLGLIEAPLLIKRYLPSMNRSELFLIMSAGMATIAGGVMAAYIGMLGGNDPVSRLQFAKYLISASVMAAPAVIVVAKIIVPQTEPVVDSLVADEDGGKKKNLLESIVSGALEGLKVAVNVGALLVAFVAMVAMANYLLGGLIGQYTGLNNCISQWTDGRYTELNFQLLLGCLFMPVSWVMGVCSQDLLAVGGLLGTKLVLNEFVAYADLTALKNAGLFFQEKSIVISTYLLCGFANIGSIGMLIGGLGALVPSHREQIVKYGFLSMLCGALVSCISATIMGAIIG</sequence>
<evidence type="ECO:0000313" key="12">
    <source>
        <dbReference type="Proteomes" id="UP000824112"/>
    </source>
</evidence>
<protein>
    <submittedName>
        <fullName evidence="11">Na+ dependent nucleoside transporter</fullName>
    </submittedName>
</protein>
<comment type="similarity">
    <text evidence="2">Belongs to the concentrative nucleoside transporter (CNT) (TC 2.A.41) family.</text>
</comment>
<keyword evidence="4 7" id="KW-0812">Transmembrane</keyword>
<comment type="subcellular location">
    <subcellularLocation>
        <location evidence="1">Cell membrane</location>
        <topology evidence="1">Multi-pass membrane protein</topology>
    </subcellularLocation>
</comment>
<evidence type="ECO:0000256" key="5">
    <source>
        <dbReference type="ARBA" id="ARBA00022989"/>
    </source>
</evidence>
<reference evidence="11" key="2">
    <citation type="journal article" date="2021" name="PeerJ">
        <title>Extensive microbial diversity within the chicken gut microbiome revealed by metagenomics and culture.</title>
        <authorList>
            <person name="Gilroy R."/>
            <person name="Ravi A."/>
            <person name="Getino M."/>
            <person name="Pursley I."/>
            <person name="Horton D.L."/>
            <person name="Alikhan N.F."/>
            <person name="Baker D."/>
            <person name="Gharbi K."/>
            <person name="Hall N."/>
            <person name="Watson M."/>
            <person name="Adriaenssens E.M."/>
            <person name="Foster-Nyarko E."/>
            <person name="Jarju S."/>
            <person name="Secka A."/>
            <person name="Antonio M."/>
            <person name="Oren A."/>
            <person name="Chaudhuri R.R."/>
            <person name="La Ragione R."/>
            <person name="Hildebrand F."/>
            <person name="Pallen M.J."/>
        </authorList>
    </citation>
    <scope>NUCLEOTIDE SEQUENCE</scope>
    <source>
        <strain evidence="11">CHK158-818</strain>
    </source>
</reference>
<feature type="transmembrane region" description="Helical" evidence="7">
    <location>
        <begin position="93"/>
        <end position="115"/>
    </location>
</feature>
<evidence type="ECO:0000259" key="8">
    <source>
        <dbReference type="Pfam" id="PF01773"/>
    </source>
</evidence>
<organism evidence="11 12">
    <name type="scientific">Candidatus Gallibacteroides avistercoris</name>
    <dbReference type="NCBI Taxonomy" id="2840833"/>
    <lineage>
        <taxon>Bacteria</taxon>
        <taxon>Pseudomonadati</taxon>
        <taxon>Bacteroidota</taxon>
        <taxon>Bacteroidia</taxon>
        <taxon>Bacteroidales</taxon>
        <taxon>Bacteroidaceae</taxon>
        <taxon>Bacteroidaceae incertae sedis</taxon>
        <taxon>Candidatus Gallibacteroides</taxon>
    </lineage>
</organism>
<feature type="domain" description="Concentrative nucleoside transporter C-terminal" evidence="9">
    <location>
        <begin position="207"/>
        <end position="428"/>
    </location>
</feature>
<dbReference type="GO" id="GO:0015293">
    <property type="term" value="F:symporter activity"/>
    <property type="evidence" value="ECO:0007669"/>
    <property type="project" value="TreeGrafter"/>
</dbReference>
<keyword evidence="6 7" id="KW-0472">Membrane</keyword>
<evidence type="ECO:0000259" key="9">
    <source>
        <dbReference type="Pfam" id="PF07662"/>
    </source>
</evidence>
<reference evidence="11" key="1">
    <citation type="submission" date="2020-10" db="EMBL/GenBank/DDBJ databases">
        <authorList>
            <person name="Gilroy R."/>
        </authorList>
    </citation>
    <scope>NUCLEOTIDE SEQUENCE</scope>
    <source>
        <strain evidence="11">CHK158-818</strain>
    </source>
</reference>
<evidence type="ECO:0000256" key="6">
    <source>
        <dbReference type="ARBA" id="ARBA00023136"/>
    </source>
</evidence>
<keyword evidence="5 7" id="KW-1133">Transmembrane helix</keyword>
<keyword evidence="3" id="KW-1003">Cell membrane</keyword>
<dbReference type="GO" id="GO:0005886">
    <property type="term" value="C:plasma membrane"/>
    <property type="evidence" value="ECO:0007669"/>
    <property type="project" value="UniProtKB-SubCell"/>
</dbReference>
<dbReference type="InterPro" id="IPR008276">
    <property type="entry name" value="C_nuclsd_transpt"/>
</dbReference>
<dbReference type="EMBL" id="DVNA01000174">
    <property type="protein sequence ID" value="HIU55704.1"/>
    <property type="molecule type" value="Genomic_DNA"/>
</dbReference>
<dbReference type="InterPro" id="IPR011642">
    <property type="entry name" value="Gate_dom"/>
</dbReference>
<dbReference type="PANTHER" id="PTHR10590:SF4">
    <property type="entry name" value="SOLUTE CARRIER FAMILY 28 MEMBER 3"/>
    <property type="match status" value="1"/>
</dbReference>
<evidence type="ECO:0000256" key="1">
    <source>
        <dbReference type="ARBA" id="ARBA00004651"/>
    </source>
</evidence>
<feature type="transmembrane region" description="Helical" evidence="7">
    <location>
        <begin position="204"/>
        <end position="227"/>
    </location>
</feature>
<evidence type="ECO:0000256" key="3">
    <source>
        <dbReference type="ARBA" id="ARBA00022475"/>
    </source>
</evidence>
<dbReference type="AlphaFoldDB" id="A0A9D1M8S1"/>
<evidence type="ECO:0000313" key="11">
    <source>
        <dbReference type="EMBL" id="HIU55704.1"/>
    </source>
</evidence>
<evidence type="ECO:0000256" key="7">
    <source>
        <dbReference type="SAM" id="Phobius"/>
    </source>
</evidence>
<dbReference type="Pfam" id="PF01773">
    <property type="entry name" value="Nucleos_tra2_N"/>
    <property type="match status" value="1"/>
</dbReference>
<feature type="transmembrane region" description="Helical" evidence="7">
    <location>
        <begin position="373"/>
        <end position="398"/>
    </location>
</feature>
<feature type="transmembrane region" description="Helical" evidence="7">
    <location>
        <begin position="310"/>
        <end position="327"/>
    </location>
</feature>
<accession>A0A9D1M8S1</accession>
<comment type="caution">
    <text evidence="11">The sequence shown here is derived from an EMBL/GenBank/DDBJ whole genome shotgun (WGS) entry which is preliminary data.</text>
</comment>
<evidence type="ECO:0000256" key="4">
    <source>
        <dbReference type="ARBA" id="ARBA00022692"/>
    </source>
</evidence>
<dbReference type="InterPro" id="IPR011657">
    <property type="entry name" value="CNT_C_dom"/>
</dbReference>
<feature type="transmembrane region" description="Helical" evidence="7">
    <location>
        <begin position="263"/>
        <end position="285"/>
    </location>
</feature>
<gene>
    <name evidence="11" type="ORF">IAB03_07870</name>
</gene>
<evidence type="ECO:0000259" key="10">
    <source>
        <dbReference type="Pfam" id="PF07670"/>
    </source>
</evidence>
<name>A0A9D1M8S1_9BACT</name>
<evidence type="ECO:0000256" key="2">
    <source>
        <dbReference type="ARBA" id="ARBA00009033"/>
    </source>
</evidence>
<proteinExistence type="inferred from homology"/>
<feature type="transmembrane region" description="Helical" evidence="7">
    <location>
        <begin position="170"/>
        <end position="192"/>
    </location>
</feature>
<dbReference type="Pfam" id="PF07662">
    <property type="entry name" value="Nucleos_tra2_C"/>
    <property type="match status" value="1"/>
</dbReference>
<feature type="domain" description="Nucleoside transporter/FeoB GTPase Gate" evidence="10">
    <location>
        <begin position="95"/>
        <end position="194"/>
    </location>
</feature>
<feature type="transmembrane region" description="Helical" evidence="7">
    <location>
        <begin position="135"/>
        <end position="158"/>
    </location>
</feature>